<keyword evidence="2" id="KW-1185">Reference proteome</keyword>
<reference evidence="1" key="1">
    <citation type="thesis" date="2021" institute="BYU ScholarsArchive" country="Provo, UT, USA">
        <title>Applications of and Algorithms for Genome Assembly and Genomic Analyses with an Emphasis on Marine Teleosts.</title>
        <authorList>
            <person name="Pickett B.D."/>
        </authorList>
    </citation>
    <scope>NUCLEOTIDE SEQUENCE</scope>
    <source>
        <strain evidence="1">HI-2016</strain>
    </source>
</reference>
<protein>
    <submittedName>
        <fullName evidence="1">Uncharacterized protein</fullName>
    </submittedName>
</protein>
<evidence type="ECO:0000313" key="1">
    <source>
        <dbReference type="EMBL" id="KAG9349915.1"/>
    </source>
</evidence>
<dbReference type="Proteomes" id="UP000824540">
    <property type="component" value="Unassembled WGS sequence"/>
</dbReference>
<gene>
    <name evidence="1" type="ORF">JZ751_026268</name>
</gene>
<dbReference type="AlphaFoldDB" id="A0A8T2PBK6"/>
<proteinExistence type="predicted"/>
<dbReference type="EMBL" id="JAFBMS010000008">
    <property type="protein sequence ID" value="KAG9349915.1"/>
    <property type="molecule type" value="Genomic_DNA"/>
</dbReference>
<evidence type="ECO:0000313" key="2">
    <source>
        <dbReference type="Proteomes" id="UP000824540"/>
    </source>
</evidence>
<accession>A0A8T2PBK6</accession>
<organism evidence="1 2">
    <name type="scientific">Albula glossodonta</name>
    <name type="common">roundjaw bonefish</name>
    <dbReference type="NCBI Taxonomy" id="121402"/>
    <lineage>
        <taxon>Eukaryota</taxon>
        <taxon>Metazoa</taxon>
        <taxon>Chordata</taxon>
        <taxon>Craniata</taxon>
        <taxon>Vertebrata</taxon>
        <taxon>Euteleostomi</taxon>
        <taxon>Actinopterygii</taxon>
        <taxon>Neopterygii</taxon>
        <taxon>Teleostei</taxon>
        <taxon>Albuliformes</taxon>
        <taxon>Albulidae</taxon>
        <taxon>Albula</taxon>
    </lineage>
</organism>
<comment type="caution">
    <text evidence="1">The sequence shown here is derived from an EMBL/GenBank/DDBJ whole genome shotgun (WGS) entry which is preliminary data.</text>
</comment>
<sequence length="145" mass="16911">MMLLRGWVRLGIQWFYHSKGQEVCPSLHPLQTALFQLSEWQFRALGNFLCHFWQMEGAAGKELSPMKDYSYRKEGEQGGVAEGWRERRGRGGSVRERHVYEGDIDIAQGNSLENGERGILEREEWGEREIKKEDTEVERVPRRGT</sequence>
<name>A0A8T2PBK6_9TELE</name>